<dbReference type="AlphaFoldDB" id="A0A5C5ZIH3"/>
<dbReference type="CDD" id="cd01949">
    <property type="entry name" value="GGDEF"/>
    <property type="match status" value="1"/>
</dbReference>
<evidence type="ECO:0000259" key="5">
    <source>
        <dbReference type="PROSITE" id="PS50887"/>
    </source>
</evidence>
<gene>
    <name evidence="6" type="primary">pleD_3</name>
    <name evidence="6" type="ORF">Pla100_59870</name>
</gene>
<dbReference type="EMBL" id="SJPM01000029">
    <property type="protein sequence ID" value="TWT87036.1"/>
    <property type="molecule type" value="Genomic_DNA"/>
</dbReference>
<feature type="domain" description="GGDEF" evidence="5">
    <location>
        <begin position="122"/>
        <end position="257"/>
    </location>
</feature>
<evidence type="ECO:0000313" key="6">
    <source>
        <dbReference type="EMBL" id="TWT87036.1"/>
    </source>
</evidence>
<accession>A0A5C5ZIH3</accession>
<feature type="coiled-coil region" evidence="3">
    <location>
        <begin position="64"/>
        <end position="91"/>
    </location>
</feature>
<keyword evidence="4" id="KW-0812">Transmembrane</keyword>
<dbReference type="FunFam" id="3.30.70.270:FF:000001">
    <property type="entry name" value="Diguanylate cyclase domain protein"/>
    <property type="match status" value="1"/>
</dbReference>
<dbReference type="SUPFAM" id="SSF55073">
    <property type="entry name" value="Nucleotide cyclase"/>
    <property type="match status" value="1"/>
</dbReference>
<keyword evidence="7" id="KW-1185">Reference proteome</keyword>
<dbReference type="GO" id="GO:1902201">
    <property type="term" value="P:negative regulation of bacterial-type flagellum-dependent cell motility"/>
    <property type="evidence" value="ECO:0007669"/>
    <property type="project" value="TreeGrafter"/>
</dbReference>
<dbReference type="GO" id="GO:0005886">
    <property type="term" value="C:plasma membrane"/>
    <property type="evidence" value="ECO:0007669"/>
    <property type="project" value="TreeGrafter"/>
</dbReference>
<dbReference type="SMART" id="SM00267">
    <property type="entry name" value="GGDEF"/>
    <property type="match status" value="1"/>
</dbReference>
<evidence type="ECO:0000313" key="7">
    <source>
        <dbReference type="Proteomes" id="UP000316213"/>
    </source>
</evidence>
<dbReference type="GO" id="GO:0052621">
    <property type="term" value="F:diguanylate cyclase activity"/>
    <property type="evidence" value="ECO:0007669"/>
    <property type="project" value="UniProtKB-EC"/>
</dbReference>
<dbReference type="GO" id="GO:0043709">
    <property type="term" value="P:cell adhesion involved in single-species biofilm formation"/>
    <property type="evidence" value="ECO:0007669"/>
    <property type="project" value="TreeGrafter"/>
</dbReference>
<organism evidence="6 7">
    <name type="scientific">Neorhodopirellula pilleata</name>
    <dbReference type="NCBI Taxonomy" id="2714738"/>
    <lineage>
        <taxon>Bacteria</taxon>
        <taxon>Pseudomonadati</taxon>
        <taxon>Planctomycetota</taxon>
        <taxon>Planctomycetia</taxon>
        <taxon>Pirellulales</taxon>
        <taxon>Pirellulaceae</taxon>
        <taxon>Neorhodopirellula</taxon>
    </lineage>
</organism>
<dbReference type="PROSITE" id="PS50887">
    <property type="entry name" value="GGDEF"/>
    <property type="match status" value="1"/>
</dbReference>
<proteinExistence type="predicted"/>
<evidence type="ECO:0000256" key="2">
    <source>
        <dbReference type="ARBA" id="ARBA00034247"/>
    </source>
</evidence>
<dbReference type="InterPro" id="IPR043128">
    <property type="entry name" value="Rev_trsase/Diguanyl_cyclase"/>
</dbReference>
<name>A0A5C5ZIH3_9BACT</name>
<keyword evidence="3" id="KW-0175">Coiled coil</keyword>
<keyword evidence="4" id="KW-1133">Transmembrane helix</keyword>
<dbReference type="NCBIfam" id="TIGR00254">
    <property type="entry name" value="GGDEF"/>
    <property type="match status" value="1"/>
</dbReference>
<dbReference type="Gene3D" id="3.30.70.270">
    <property type="match status" value="1"/>
</dbReference>
<dbReference type="Pfam" id="PF00990">
    <property type="entry name" value="GGDEF"/>
    <property type="match status" value="1"/>
</dbReference>
<sequence>MSVLALASDTSSFGWTMLLIATVTGWVVNAVLICRLTRHGNTTLSAPIRSTSDRFDDGFLIMDLKEMEHLLAKAKESREAMRASHEELQQLIVEDALTGCRNRRALEQQVPNLWQQHLDRDDNLACLMFDIDHFKRVNDDHGHASGDEVLRRVGQTLRSTFAGVGQVYRYGGEEFCVMLPGHDLAEARWIAERVRLRVADIEVRSESSDCLIPVSVSIGASDRRQGALTFGEMIGQADDCLYLAKRHGRNRVVAYGA</sequence>
<dbReference type="InterPro" id="IPR050469">
    <property type="entry name" value="Diguanylate_Cyclase"/>
</dbReference>
<dbReference type="PANTHER" id="PTHR45138">
    <property type="entry name" value="REGULATORY COMPONENTS OF SENSORY TRANSDUCTION SYSTEM"/>
    <property type="match status" value="1"/>
</dbReference>
<dbReference type="InterPro" id="IPR029787">
    <property type="entry name" value="Nucleotide_cyclase"/>
</dbReference>
<comment type="caution">
    <text evidence="6">The sequence shown here is derived from an EMBL/GenBank/DDBJ whole genome shotgun (WGS) entry which is preliminary data.</text>
</comment>
<dbReference type="PANTHER" id="PTHR45138:SF9">
    <property type="entry name" value="DIGUANYLATE CYCLASE DGCM-RELATED"/>
    <property type="match status" value="1"/>
</dbReference>
<dbReference type="RefSeq" id="WP_197168314.1">
    <property type="nucleotide sequence ID" value="NZ_SJPM01000029.1"/>
</dbReference>
<evidence type="ECO:0000256" key="1">
    <source>
        <dbReference type="ARBA" id="ARBA00012528"/>
    </source>
</evidence>
<keyword evidence="4" id="KW-0472">Membrane</keyword>
<evidence type="ECO:0000256" key="3">
    <source>
        <dbReference type="SAM" id="Coils"/>
    </source>
</evidence>
<dbReference type="EC" id="2.7.7.65" evidence="1"/>
<reference evidence="6 7" key="1">
    <citation type="submission" date="2019-02" db="EMBL/GenBank/DDBJ databases">
        <title>Deep-cultivation of Planctomycetes and their phenomic and genomic characterization uncovers novel biology.</title>
        <authorList>
            <person name="Wiegand S."/>
            <person name="Jogler M."/>
            <person name="Boedeker C."/>
            <person name="Pinto D."/>
            <person name="Vollmers J."/>
            <person name="Rivas-Marin E."/>
            <person name="Kohn T."/>
            <person name="Peeters S.H."/>
            <person name="Heuer A."/>
            <person name="Rast P."/>
            <person name="Oberbeckmann S."/>
            <person name="Bunk B."/>
            <person name="Jeske O."/>
            <person name="Meyerdierks A."/>
            <person name="Storesund J.E."/>
            <person name="Kallscheuer N."/>
            <person name="Luecker S."/>
            <person name="Lage O.M."/>
            <person name="Pohl T."/>
            <person name="Merkel B.J."/>
            <person name="Hornburger P."/>
            <person name="Mueller R.-W."/>
            <person name="Bruemmer F."/>
            <person name="Labrenz M."/>
            <person name="Spormann A.M."/>
            <person name="Op Den Camp H."/>
            <person name="Overmann J."/>
            <person name="Amann R."/>
            <person name="Jetten M.S.M."/>
            <person name="Mascher T."/>
            <person name="Medema M.H."/>
            <person name="Devos D.P."/>
            <person name="Kaster A.-K."/>
            <person name="Ovreas L."/>
            <person name="Rohde M."/>
            <person name="Galperin M.Y."/>
            <person name="Jogler C."/>
        </authorList>
    </citation>
    <scope>NUCLEOTIDE SEQUENCE [LARGE SCALE GENOMIC DNA]</scope>
    <source>
        <strain evidence="6 7">Pla100</strain>
    </source>
</reference>
<protein>
    <recommendedName>
        <fullName evidence="1">diguanylate cyclase</fullName>
        <ecNumber evidence="1">2.7.7.65</ecNumber>
    </recommendedName>
</protein>
<comment type="catalytic activity">
    <reaction evidence="2">
        <text>2 GTP = 3',3'-c-di-GMP + 2 diphosphate</text>
        <dbReference type="Rhea" id="RHEA:24898"/>
        <dbReference type="ChEBI" id="CHEBI:33019"/>
        <dbReference type="ChEBI" id="CHEBI:37565"/>
        <dbReference type="ChEBI" id="CHEBI:58805"/>
        <dbReference type="EC" id="2.7.7.65"/>
    </reaction>
</comment>
<dbReference type="Proteomes" id="UP000316213">
    <property type="component" value="Unassembled WGS sequence"/>
</dbReference>
<feature type="transmembrane region" description="Helical" evidence="4">
    <location>
        <begin position="12"/>
        <end position="34"/>
    </location>
</feature>
<dbReference type="InterPro" id="IPR000160">
    <property type="entry name" value="GGDEF_dom"/>
</dbReference>
<evidence type="ECO:0000256" key="4">
    <source>
        <dbReference type="SAM" id="Phobius"/>
    </source>
</evidence>